<dbReference type="PANTHER" id="PTHR33361">
    <property type="entry name" value="GLR0591 PROTEIN"/>
    <property type="match status" value="1"/>
</dbReference>
<dbReference type="AlphaFoldDB" id="A0A5N5SUH2"/>
<evidence type="ECO:0000313" key="2">
    <source>
        <dbReference type="Proteomes" id="UP000326759"/>
    </source>
</evidence>
<reference evidence="1 2" key="1">
    <citation type="journal article" date="2019" name="PLoS Biol.">
        <title>Sex chromosomes control vertical transmission of feminizing Wolbachia symbionts in an isopod.</title>
        <authorList>
            <person name="Becking T."/>
            <person name="Chebbi M.A."/>
            <person name="Giraud I."/>
            <person name="Moumen B."/>
            <person name="Laverre T."/>
            <person name="Caubet Y."/>
            <person name="Peccoud J."/>
            <person name="Gilbert C."/>
            <person name="Cordaux R."/>
        </authorList>
    </citation>
    <scope>NUCLEOTIDE SEQUENCE [LARGE SCALE GENOMIC DNA]</scope>
    <source>
        <strain evidence="1">ANa2</strain>
        <tissue evidence="1">Whole body excluding digestive tract and cuticle</tissue>
    </source>
</reference>
<dbReference type="OrthoDB" id="5959877at2759"/>
<dbReference type="Proteomes" id="UP000326759">
    <property type="component" value="Unassembled WGS sequence"/>
</dbReference>
<sequence>MPEYATSIGIHDYDDYLDDMSEAAYAARLNRCQQFLAQANELEPTLTDDADIANIEVLKYELETYINFYYLKGFYLPMNFLEGPQLDMELLFGWMLKNTTDDYYKMLSRLEKIPLRNKQIIDLMTSGVENNITYHAVSMRNMNYSLGRFVVEDPRDSPLYVYFEDDFPDSFTDEDIEHFQILAQTAINEYVTPSYEDLLNYVMNEYVTRDDIAVTTIKNGEEFYNSAIWFHTSTNLTAEEIQQIGFEEVARIQREMEQIVNELGYNMSTQEFSEMIRNDPQNYYNNSDDLLAGFENIVYDVIPPHLPEIFENIPVSLVVANPSPDSTSAYYISGSYDGSRPGVFYVSTYDPSSQPKYEMLTLSLHEGEPGHHLQLSHAIESPDFPYFRRVTEDRNYGFSPSRFPLYTYYCEGWALYAEGLGFDMNLYTDLLDRYGHYSEEIFRACRLVVDTGMHAFGWTREQSIEYMINNTASTRENIEVAL</sequence>
<keyword evidence="2" id="KW-1185">Reference proteome</keyword>
<evidence type="ECO:0000313" key="1">
    <source>
        <dbReference type="EMBL" id="KAB7497565.1"/>
    </source>
</evidence>
<gene>
    <name evidence="1" type="ORF">Anas_03160</name>
</gene>
<proteinExistence type="predicted"/>
<dbReference type="EMBL" id="SEYY01020133">
    <property type="protein sequence ID" value="KAB7497565.1"/>
    <property type="molecule type" value="Genomic_DNA"/>
</dbReference>
<comment type="caution">
    <text evidence="1">The sequence shown here is derived from an EMBL/GenBank/DDBJ whole genome shotgun (WGS) entry which is preliminary data.</text>
</comment>
<protein>
    <recommendedName>
        <fullName evidence="3">DUF885 domain-containing protein</fullName>
    </recommendedName>
</protein>
<accession>A0A5N5SUH2</accession>
<dbReference type="Pfam" id="PF05960">
    <property type="entry name" value="DUF885"/>
    <property type="match status" value="1"/>
</dbReference>
<organism evidence="1 2">
    <name type="scientific">Armadillidium nasatum</name>
    <dbReference type="NCBI Taxonomy" id="96803"/>
    <lineage>
        <taxon>Eukaryota</taxon>
        <taxon>Metazoa</taxon>
        <taxon>Ecdysozoa</taxon>
        <taxon>Arthropoda</taxon>
        <taxon>Crustacea</taxon>
        <taxon>Multicrustacea</taxon>
        <taxon>Malacostraca</taxon>
        <taxon>Eumalacostraca</taxon>
        <taxon>Peracarida</taxon>
        <taxon>Isopoda</taxon>
        <taxon>Oniscidea</taxon>
        <taxon>Crinocheta</taxon>
        <taxon>Armadillidiidae</taxon>
        <taxon>Armadillidium</taxon>
    </lineage>
</organism>
<dbReference type="PANTHER" id="PTHR33361:SF2">
    <property type="entry name" value="DUF885 DOMAIN-CONTAINING PROTEIN"/>
    <property type="match status" value="1"/>
</dbReference>
<name>A0A5N5SUH2_9CRUS</name>
<evidence type="ECO:0008006" key="3">
    <source>
        <dbReference type="Google" id="ProtNLM"/>
    </source>
</evidence>
<dbReference type="InterPro" id="IPR010281">
    <property type="entry name" value="DUF885"/>
</dbReference>